<dbReference type="Gene3D" id="3.40.50.1820">
    <property type="entry name" value="alpha/beta hydrolase"/>
    <property type="match status" value="1"/>
</dbReference>
<dbReference type="Proteomes" id="UP000184212">
    <property type="component" value="Unassembled WGS sequence"/>
</dbReference>
<dbReference type="SUPFAM" id="SSF53474">
    <property type="entry name" value="alpha/beta-Hydrolases"/>
    <property type="match status" value="1"/>
</dbReference>
<feature type="domain" description="BD-FAE-like" evidence="2">
    <location>
        <begin position="58"/>
        <end position="257"/>
    </location>
</feature>
<dbReference type="InterPro" id="IPR049492">
    <property type="entry name" value="BD-FAE-like_dom"/>
</dbReference>
<dbReference type="GO" id="GO:0016787">
    <property type="term" value="F:hydrolase activity"/>
    <property type="evidence" value="ECO:0007669"/>
    <property type="project" value="UniProtKB-KW"/>
</dbReference>
<keyword evidence="4" id="KW-1185">Reference proteome</keyword>
<reference evidence="3 4" key="1">
    <citation type="submission" date="2016-11" db="EMBL/GenBank/DDBJ databases">
        <authorList>
            <person name="Jaros S."/>
            <person name="Januszkiewicz K."/>
            <person name="Wedrychowicz H."/>
        </authorList>
    </citation>
    <scope>NUCLEOTIDE SEQUENCE [LARGE SCALE GENOMIC DNA]</scope>
    <source>
        <strain evidence="3 4">DSM 24574</strain>
    </source>
</reference>
<dbReference type="InterPro" id="IPR029058">
    <property type="entry name" value="AB_hydrolase_fold"/>
</dbReference>
<dbReference type="PANTHER" id="PTHR48081">
    <property type="entry name" value="AB HYDROLASE SUPERFAMILY PROTEIN C4A8.06C"/>
    <property type="match status" value="1"/>
</dbReference>
<dbReference type="EMBL" id="FQWQ01000004">
    <property type="protein sequence ID" value="SHH74383.1"/>
    <property type="molecule type" value="Genomic_DNA"/>
</dbReference>
<proteinExistence type="predicted"/>
<dbReference type="OrthoDB" id="9794725at2"/>
<keyword evidence="1" id="KW-0378">Hydrolase</keyword>
<dbReference type="PANTHER" id="PTHR48081:SF6">
    <property type="entry name" value="PEPTIDASE S9 PROLYL OLIGOPEPTIDASE CATALYTIC DOMAIN-CONTAINING PROTEIN"/>
    <property type="match status" value="1"/>
</dbReference>
<dbReference type="RefSeq" id="WP_073140091.1">
    <property type="nucleotide sequence ID" value="NZ_FQWQ01000004.1"/>
</dbReference>
<evidence type="ECO:0000256" key="1">
    <source>
        <dbReference type="ARBA" id="ARBA00022801"/>
    </source>
</evidence>
<protein>
    <submittedName>
        <fullName evidence="3">Acetyl esterase/lipase</fullName>
    </submittedName>
</protein>
<sequence>MKPYLLILFTSMTLYTFGQKTMPLYEGQIPNSKPSPDKEKTSINGGITVVDQITKPTLSIYLPNVKSATGAAVIIYPGGGYWVNAIAHEGIDVARKLNDMGIAAFVVKYRIPNDETMVNREIGPLQDAQQAILTVRQHARDWKIDPKRIGIMGFSAGGHLASTAGTHYASPVIDNPTKTSLRPDFMILVYPVISFQDSICHKGSREQLIGKAPSKEKIDWYSNELQVTADTPPTFLVHASDDEVVKPENSIVFYEQLIHHKVPAELHIYQKGGHGFGLFNKTTDDVWLDRCKAWLSANGWLKQGAAK</sequence>
<name>A0A1M5VHI8_9BACT</name>
<dbReference type="STRING" id="947013.SAMN04488109_5092"/>
<dbReference type="Pfam" id="PF20434">
    <property type="entry name" value="BD-FAE"/>
    <property type="match status" value="1"/>
</dbReference>
<gene>
    <name evidence="3" type="ORF">SAMN04488109_5092</name>
</gene>
<evidence type="ECO:0000259" key="2">
    <source>
        <dbReference type="Pfam" id="PF20434"/>
    </source>
</evidence>
<evidence type="ECO:0000313" key="3">
    <source>
        <dbReference type="EMBL" id="SHH74383.1"/>
    </source>
</evidence>
<evidence type="ECO:0000313" key="4">
    <source>
        <dbReference type="Proteomes" id="UP000184212"/>
    </source>
</evidence>
<dbReference type="InterPro" id="IPR050300">
    <property type="entry name" value="GDXG_lipolytic_enzyme"/>
</dbReference>
<organism evidence="3 4">
    <name type="scientific">Chryseolinea serpens</name>
    <dbReference type="NCBI Taxonomy" id="947013"/>
    <lineage>
        <taxon>Bacteria</taxon>
        <taxon>Pseudomonadati</taxon>
        <taxon>Bacteroidota</taxon>
        <taxon>Cytophagia</taxon>
        <taxon>Cytophagales</taxon>
        <taxon>Fulvivirgaceae</taxon>
        <taxon>Chryseolinea</taxon>
    </lineage>
</organism>
<dbReference type="AlphaFoldDB" id="A0A1M5VHI8"/>
<accession>A0A1M5VHI8</accession>